<evidence type="ECO:0000313" key="1">
    <source>
        <dbReference type="EMBL" id="CAF1135136.1"/>
    </source>
</evidence>
<reference evidence="1" key="1">
    <citation type="submission" date="2021-02" db="EMBL/GenBank/DDBJ databases">
        <authorList>
            <person name="Nowell W R."/>
        </authorList>
    </citation>
    <scope>NUCLEOTIDE SEQUENCE</scope>
</reference>
<dbReference type="EMBL" id="CAJOBC010006432">
    <property type="protein sequence ID" value="CAF3898828.1"/>
    <property type="molecule type" value="Genomic_DNA"/>
</dbReference>
<name>A0A814RL57_9BILA</name>
<protein>
    <submittedName>
        <fullName evidence="1">Uncharacterized protein</fullName>
    </submittedName>
</protein>
<gene>
    <name evidence="1" type="ORF">GPM918_LOCUS20397</name>
    <name evidence="2" type="ORF">SRO942_LOCUS20394</name>
</gene>
<dbReference type="EMBL" id="CAJNOQ010006432">
    <property type="protein sequence ID" value="CAF1135136.1"/>
    <property type="molecule type" value="Genomic_DNA"/>
</dbReference>
<accession>A0A814RL57</accession>
<keyword evidence="3" id="KW-1185">Reference proteome</keyword>
<dbReference type="Proteomes" id="UP000681722">
    <property type="component" value="Unassembled WGS sequence"/>
</dbReference>
<evidence type="ECO:0000313" key="2">
    <source>
        <dbReference type="EMBL" id="CAF3898828.1"/>
    </source>
</evidence>
<evidence type="ECO:0000313" key="3">
    <source>
        <dbReference type="Proteomes" id="UP000663829"/>
    </source>
</evidence>
<sequence length="142" mass="16543">MQFSLLICNVTLDIQDNEILNDLQNDFPDIINLRRSTDKNNPPTTMAPLEVKSIKTMGDLLKRKHVIINSTRQAVSEYFAPAKVLVYSKCFEFEHFRSTCKYEKDKCRIWGLEVDDIKKHREEGCDKQPHCIRCNNNHDLSA</sequence>
<organism evidence="1 3">
    <name type="scientific">Didymodactylos carnosus</name>
    <dbReference type="NCBI Taxonomy" id="1234261"/>
    <lineage>
        <taxon>Eukaryota</taxon>
        <taxon>Metazoa</taxon>
        <taxon>Spiralia</taxon>
        <taxon>Gnathifera</taxon>
        <taxon>Rotifera</taxon>
        <taxon>Eurotatoria</taxon>
        <taxon>Bdelloidea</taxon>
        <taxon>Philodinida</taxon>
        <taxon>Philodinidae</taxon>
        <taxon>Didymodactylos</taxon>
    </lineage>
</organism>
<comment type="caution">
    <text evidence="1">The sequence shown here is derived from an EMBL/GenBank/DDBJ whole genome shotgun (WGS) entry which is preliminary data.</text>
</comment>
<dbReference type="Proteomes" id="UP000663829">
    <property type="component" value="Unassembled WGS sequence"/>
</dbReference>
<dbReference type="AlphaFoldDB" id="A0A814RL57"/>
<proteinExistence type="predicted"/>
<dbReference type="OrthoDB" id="3039988at2759"/>